<gene>
    <name evidence="1" type="ORF">GJA_1171</name>
</gene>
<keyword evidence="2" id="KW-1185">Reference proteome</keyword>
<dbReference type="KEGG" id="jag:GJA_1171"/>
<name>W0UZ37_9BURK</name>
<evidence type="ECO:0000313" key="2">
    <source>
        <dbReference type="Proteomes" id="UP000027604"/>
    </source>
</evidence>
<evidence type="ECO:0000313" key="1">
    <source>
        <dbReference type="EMBL" id="CDG81824.1"/>
    </source>
</evidence>
<proteinExistence type="predicted"/>
<dbReference type="HOGENOM" id="CLU_2898159_0_0_4"/>
<dbReference type="Proteomes" id="UP000027604">
    <property type="component" value="Chromosome I"/>
</dbReference>
<sequence>MKKYTSTFCHTENQISEWWNDTSGANMRQHPSGINRISISQQLNFTGKNNDTPDDQWQATSS</sequence>
<dbReference type="AlphaFoldDB" id="W0UZ37"/>
<dbReference type="EMBL" id="HG322949">
    <property type="protein sequence ID" value="CDG81824.1"/>
    <property type="molecule type" value="Genomic_DNA"/>
</dbReference>
<accession>W0UZ37</accession>
<reference evidence="1 2" key="1">
    <citation type="journal article" date="2015" name="Genome Announc.">
        <title>Genome Sequence of Mushroom Soft-Rot Pathogen Janthinobacterium agaricidamnosum.</title>
        <authorList>
            <person name="Graupner K."/>
            <person name="Lackner G."/>
            <person name="Hertweck C."/>
        </authorList>
    </citation>
    <scope>NUCLEOTIDE SEQUENCE [LARGE SCALE GENOMIC DNA]</scope>
    <source>
        <strain evidence="2">NBRC 102515 / DSM 9628</strain>
    </source>
</reference>
<organism evidence="1 2">
    <name type="scientific">Janthinobacterium agaricidamnosum NBRC 102515 = DSM 9628</name>
    <dbReference type="NCBI Taxonomy" id="1349767"/>
    <lineage>
        <taxon>Bacteria</taxon>
        <taxon>Pseudomonadati</taxon>
        <taxon>Pseudomonadota</taxon>
        <taxon>Betaproteobacteria</taxon>
        <taxon>Burkholderiales</taxon>
        <taxon>Oxalobacteraceae</taxon>
        <taxon>Janthinobacterium</taxon>
    </lineage>
</organism>
<protein>
    <submittedName>
        <fullName evidence="1">Uncharacterized protein</fullName>
    </submittedName>
</protein>